<dbReference type="InterPro" id="IPR007472">
    <property type="entry name" value="N-end_Aminoacyl_Trfase_C"/>
</dbReference>
<comment type="caution">
    <text evidence="9">The sequence shown here is derived from an EMBL/GenBank/DDBJ whole genome shotgun (WGS) entry which is preliminary data.</text>
</comment>
<comment type="function">
    <text evidence="5">Involved in the post-translational conjugation of arginine to the N-terminal aspartate or glutamate of a protein. This arginylation is required for degradation of the protein via the ubiquitin pathway.</text>
</comment>
<dbReference type="AlphaFoldDB" id="A0AAE1Q2Q3"/>
<evidence type="ECO:0000256" key="3">
    <source>
        <dbReference type="ARBA" id="ARBA00022786"/>
    </source>
</evidence>
<comment type="catalytic activity">
    <reaction evidence="5">
        <text>an N-terminal L-alpha-aminoacyl-[protein] + L-arginyl-tRNA(Arg) = an N-terminal L-arginyl-L-aminoacyl-[protein] + tRNA(Arg) + H(+)</text>
        <dbReference type="Rhea" id="RHEA:10208"/>
        <dbReference type="Rhea" id="RHEA-COMP:9658"/>
        <dbReference type="Rhea" id="RHEA-COMP:9673"/>
        <dbReference type="Rhea" id="RHEA-COMP:10636"/>
        <dbReference type="Rhea" id="RHEA-COMP:10638"/>
        <dbReference type="ChEBI" id="CHEBI:15378"/>
        <dbReference type="ChEBI" id="CHEBI:78442"/>
        <dbReference type="ChEBI" id="CHEBI:78513"/>
        <dbReference type="ChEBI" id="CHEBI:78597"/>
        <dbReference type="ChEBI" id="CHEBI:83562"/>
        <dbReference type="EC" id="2.3.2.8"/>
    </reaction>
</comment>
<dbReference type="SUPFAM" id="SSF55729">
    <property type="entry name" value="Acyl-CoA N-acyltransferases (Nat)"/>
    <property type="match status" value="1"/>
</dbReference>
<evidence type="ECO:0000313" key="10">
    <source>
        <dbReference type="Proteomes" id="UP001292094"/>
    </source>
</evidence>
<dbReference type="PANTHER" id="PTHR21367:SF1">
    <property type="entry name" value="ARGINYL-TRNA--PROTEIN TRANSFERASE 1"/>
    <property type="match status" value="1"/>
</dbReference>
<proteinExistence type="inferred from homology"/>
<evidence type="ECO:0000256" key="5">
    <source>
        <dbReference type="PIRNR" id="PIRNR037207"/>
    </source>
</evidence>
<keyword evidence="2 5" id="KW-0808">Transferase</keyword>
<feature type="compositionally biased region" description="Basic and acidic residues" evidence="6">
    <location>
        <begin position="112"/>
        <end position="136"/>
    </location>
</feature>
<evidence type="ECO:0000259" key="8">
    <source>
        <dbReference type="Pfam" id="PF04377"/>
    </source>
</evidence>
<protein>
    <recommendedName>
        <fullName evidence="5">Arginyl-tRNA--protein transferase 1</fullName>
        <shortName evidence="5">Arginyltransferase 1</shortName>
        <shortName evidence="5">R-transferase 1</shortName>
        <ecNumber evidence="5">2.3.2.8</ecNumber>
    </recommendedName>
    <alternativeName>
        <fullName evidence="5">Arginine-tRNA--protein transferase 1</fullName>
    </alternativeName>
</protein>
<keyword evidence="4 5" id="KW-0012">Acyltransferase</keyword>
<gene>
    <name evidence="9" type="ORF">Pmani_010441</name>
</gene>
<accession>A0AAE1Q2Q3</accession>
<evidence type="ECO:0000256" key="4">
    <source>
        <dbReference type="ARBA" id="ARBA00023315"/>
    </source>
</evidence>
<dbReference type="Pfam" id="PF04377">
    <property type="entry name" value="ATE_C"/>
    <property type="match status" value="1"/>
</dbReference>
<dbReference type="GO" id="GO:0005737">
    <property type="term" value="C:cytoplasm"/>
    <property type="evidence" value="ECO:0007669"/>
    <property type="project" value="TreeGrafter"/>
</dbReference>
<feature type="compositionally biased region" description="Basic and acidic residues" evidence="6">
    <location>
        <begin position="188"/>
        <end position="200"/>
    </location>
</feature>
<feature type="domain" description="N-end aminoacyl transferase N-terminal" evidence="7">
    <location>
        <begin position="3"/>
        <end position="51"/>
    </location>
</feature>
<dbReference type="InterPro" id="IPR030700">
    <property type="entry name" value="N-end_Aminoacyl_Trfase"/>
</dbReference>
<reference evidence="9" key="1">
    <citation type="submission" date="2023-11" db="EMBL/GenBank/DDBJ databases">
        <title>Genome assemblies of two species of porcelain crab, Petrolisthes cinctipes and Petrolisthes manimaculis (Anomura: Porcellanidae).</title>
        <authorList>
            <person name="Angst P."/>
        </authorList>
    </citation>
    <scope>NUCLEOTIDE SEQUENCE</scope>
    <source>
        <strain evidence="9">PB745_02</strain>
        <tissue evidence="9">Gill</tissue>
    </source>
</reference>
<evidence type="ECO:0000256" key="1">
    <source>
        <dbReference type="ARBA" id="ARBA00009991"/>
    </source>
</evidence>
<sequence>MSVGHYQELIDRGWRRSGQYSYKPTMEKICCPMYTIRCDALELKLSKTQKKVLKRMNRYLTHGDVKGLKSLDNDGSNSPIGGEEEYQFVRPRHKAKDLSSVNISPESLSEAKYSETKRDEMSVKSDTSHCEDDKDVASVTESESVSTTSDQPSSKRQDLTNIDNTLKVKKNIADPNRPPCRKAKEIRRERREAKLARRTQEAISRGESPMESDNKKAKTTNVEKSLEDFLNEPMPANPAHTLELKLVRVNPPEAAFSSTYNDSYAVFRKYQLEIHHDTESECDKMSYKGFLVQGPLSPWKPASGPRQGYGSFHHQYWLDGRLIAVGVLDVLPHSVSSVYLYYDPEFSFLSLGTYASLRELALTRELQRRTPALKWYYMGFYIHSCPKMRYKGRYTPSFLLCPETYKWFPIEDAVPKLDVVKYARFNEDLTANDENAQVDIKKIPVLHDQSLIPYSTYEELFPEDENEDEVKEYATLVGAKCAYSMFLCRS</sequence>
<feature type="region of interest" description="Disordered" evidence="6">
    <location>
        <begin position="65"/>
        <end position="163"/>
    </location>
</feature>
<dbReference type="Pfam" id="PF04376">
    <property type="entry name" value="ATE_N"/>
    <property type="match status" value="1"/>
</dbReference>
<dbReference type="InterPro" id="IPR016181">
    <property type="entry name" value="Acyl_CoA_acyltransferase"/>
</dbReference>
<evidence type="ECO:0000256" key="6">
    <source>
        <dbReference type="SAM" id="MobiDB-lite"/>
    </source>
</evidence>
<dbReference type="PANTHER" id="PTHR21367">
    <property type="entry name" value="ARGININE-TRNA-PROTEIN TRANSFERASE 1"/>
    <property type="match status" value="1"/>
</dbReference>
<dbReference type="EMBL" id="JAWZYT010000820">
    <property type="protein sequence ID" value="KAK4318566.1"/>
    <property type="molecule type" value="Genomic_DNA"/>
</dbReference>
<dbReference type="GO" id="GO:0004057">
    <property type="term" value="F:arginyl-tRNA--protein transferase activity"/>
    <property type="evidence" value="ECO:0007669"/>
    <property type="project" value="UniProtKB-EC"/>
</dbReference>
<keyword evidence="3 5" id="KW-0833">Ubl conjugation pathway</keyword>
<dbReference type="Proteomes" id="UP001292094">
    <property type="component" value="Unassembled WGS sequence"/>
</dbReference>
<dbReference type="EC" id="2.3.2.8" evidence="5"/>
<dbReference type="InterPro" id="IPR007471">
    <property type="entry name" value="N-end_Aminoacyl_Trfase_N"/>
</dbReference>
<evidence type="ECO:0000256" key="2">
    <source>
        <dbReference type="ARBA" id="ARBA00022679"/>
    </source>
</evidence>
<feature type="region of interest" description="Disordered" evidence="6">
    <location>
        <begin position="188"/>
        <end position="218"/>
    </location>
</feature>
<feature type="domain" description="N-end rule aminoacyl transferase C-terminal" evidence="8">
    <location>
        <begin position="263"/>
        <end position="401"/>
    </location>
</feature>
<organism evidence="9 10">
    <name type="scientific">Petrolisthes manimaculis</name>
    <dbReference type="NCBI Taxonomy" id="1843537"/>
    <lineage>
        <taxon>Eukaryota</taxon>
        <taxon>Metazoa</taxon>
        <taxon>Ecdysozoa</taxon>
        <taxon>Arthropoda</taxon>
        <taxon>Crustacea</taxon>
        <taxon>Multicrustacea</taxon>
        <taxon>Malacostraca</taxon>
        <taxon>Eumalacostraca</taxon>
        <taxon>Eucarida</taxon>
        <taxon>Decapoda</taxon>
        <taxon>Pleocyemata</taxon>
        <taxon>Anomura</taxon>
        <taxon>Galatheoidea</taxon>
        <taxon>Porcellanidae</taxon>
        <taxon>Petrolisthes</taxon>
    </lineage>
</organism>
<feature type="compositionally biased region" description="Low complexity" evidence="6">
    <location>
        <begin position="138"/>
        <end position="149"/>
    </location>
</feature>
<comment type="similarity">
    <text evidence="1 5">Belongs to the R-transferase family.</text>
</comment>
<keyword evidence="10" id="KW-1185">Reference proteome</keyword>
<name>A0AAE1Q2Q3_9EUCA</name>
<dbReference type="PIRSF" id="PIRSF037207">
    <property type="entry name" value="ATE1_euk"/>
    <property type="match status" value="1"/>
</dbReference>
<evidence type="ECO:0000259" key="7">
    <source>
        <dbReference type="Pfam" id="PF04376"/>
    </source>
</evidence>
<evidence type="ECO:0000313" key="9">
    <source>
        <dbReference type="EMBL" id="KAK4318566.1"/>
    </source>
</evidence>
<dbReference type="InterPro" id="IPR017137">
    <property type="entry name" value="Arg-tRNA-P_Trfase_1_euk"/>
</dbReference>